<dbReference type="InterPro" id="IPR017926">
    <property type="entry name" value="GATASE"/>
</dbReference>
<dbReference type="PRINTS" id="PR00099">
    <property type="entry name" value="CPSGATASE"/>
</dbReference>
<dbReference type="NCBIfam" id="TIGR00566">
    <property type="entry name" value="trpG_papA"/>
    <property type="match status" value="1"/>
</dbReference>
<evidence type="ECO:0000259" key="2">
    <source>
        <dbReference type="Pfam" id="PF00117"/>
    </source>
</evidence>
<reference evidence="6" key="4">
    <citation type="submission" date="2023-07" db="EMBL/GenBank/DDBJ databases">
        <title>Streptococcus macedonicus and Acinetobacter baumannii: co-inhabitants of the cheese production environment.</title>
        <authorList>
            <person name="Johnson J."/>
            <person name="Curtin C."/>
            <person name="Waite-Cusic J."/>
        </authorList>
    </citation>
    <scope>NUCLEOTIDE SEQUENCE [LARGE SCALE GENOMIC DNA]</scope>
    <source>
        <strain evidence="6">E28</strain>
    </source>
</reference>
<dbReference type="GO" id="GO:0000162">
    <property type="term" value="P:L-tryptophan biosynthetic process"/>
    <property type="evidence" value="ECO:0007669"/>
    <property type="project" value="TreeGrafter"/>
</dbReference>
<gene>
    <name evidence="4" type="ORF">OQG81_07390</name>
    <name evidence="3" type="ORF">OQH01_07920</name>
</gene>
<dbReference type="InterPro" id="IPR050472">
    <property type="entry name" value="Anth_synth/Amidotransfase"/>
</dbReference>
<evidence type="ECO:0000313" key="5">
    <source>
        <dbReference type="Proteomes" id="UP001156410"/>
    </source>
</evidence>
<proteinExistence type="predicted"/>
<reference evidence="3" key="5">
    <citation type="submission" date="2024-05" db="EMBL/GenBank/DDBJ databases">
        <title>Streptococcus macedonicus and Acinetobacter baumannii: co-inhabitants of the cheese production environment.</title>
        <authorList>
            <person name="Johnson J."/>
            <person name="Curtin C."/>
            <person name="Waite-Cusic J."/>
        </authorList>
    </citation>
    <scope>NUCLEOTIDE SEQUENCE</scope>
    <source>
        <strain evidence="3">E28</strain>
    </source>
</reference>
<dbReference type="Proteomes" id="UP001156410">
    <property type="component" value="Chromosome"/>
</dbReference>
<dbReference type="EMBL" id="JAPHJC010000031">
    <property type="protein sequence ID" value="MCW8678413.1"/>
    <property type="molecule type" value="Genomic_DNA"/>
</dbReference>
<feature type="domain" description="Glutamine amidotransferase" evidence="2">
    <location>
        <begin position="4"/>
        <end position="187"/>
    </location>
</feature>
<evidence type="ECO:0000256" key="1">
    <source>
        <dbReference type="ARBA" id="ARBA00022962"/>
    </source>
</evidence>
<name>A0AA47IL22_STRMC</name>
<dbReference type="Gene3D" id="3.40.50.880">
    <property type="match status" value="1"/>
</dbReference>
<dbReference type="GO" id="GO:0004049">
    <property type="term" value="F:anthranilate synthase activity"/>
    <property type="evidence" value="ECO:0007669"/>
    <property type="project" value="TreeGrafter"/>
</dbReference>
<reference evidence="6" key="2">
    <citation type="submission" date="2022-11" db="EMBL/GenBank/DDBJ databases">
        <title>Streptococcus macedonicus and Acinetobacter baumannii: co-inhabitants of the cheese production environment.</title>
        <authorList>
            <person name="Johnson J."/>
            <person name="Curtin C."/>
            <person name="Waite-Cusic J."/>
        </authorList>
    </citation>
    <scope>NUCLEOTIDE SEQUENCE [LARGE SCALE GENOMIC DNA]</scope>
    <source>
        <strain evidence="6">E28</strain>
    </source>
</reference>
<reference evidence="4" key="3">
    <citation type="submission" date="2022-11" db="EMBL/GenBank/DDBJ databases">
        <authorList>
            <person name="Johnson J.D."/>
        </authorList>
    </citation>
    <scope>NUCLEOTIDE SEQUENCE</scope>
    <source>
        <strain evidence="3">E28</strain>
        <strain evidence="4">E37</strain>
    </source>
</reference>
<dbReference type="AlphaFoldDB" id="A0AA47IL22"/>
<dbReference type="PRINTS" id="PR00097">
    <property type="entry name" value="ANTSNTHASEII"/>
</dbReference>
<dbReference type="SUPFAM" id="SSF52317">
    <property type="entry name" value="Class I glutamine amidotransferase-like"/>
    <property type="match status" value="1"/>
</dbReference>
<evidence type="ECO:0000313" key="4">
    <source>
        <dbReference type="EMBL" id="WAK62559.1"/>
    </source>
</evidence>
<dbReference type="PANTHER" id="PTHR43418:SF4">
    <property type="entry name" value="MULTIFUNCTIONAL TRYPTOPHAN BIOSYNTHESIS PROTEIN"/>
    <property type="match status" value="1"/>
</dbReference>
<dbReference type="RefSeq" id="WP_252531519.1">
    <property type="nucleotide sequence ID" value="NZ_CP113440.1"/>
</dbReference>
<dbReference type="EMBL" id="CP113440">
    <property type="protein sequence ID" value="WAK62559.1"/>
    <property type="molecule type" value="Genomic_DNA"/>
</dbReference>
<protein>
    <submittedName>
        <fullName evidence="4">Aminodeoxychorismate/anthranilate synthase component II</fullName>
    </submittedName>
</protein>
<dbReference type="GO" id="GO:0005829">
    <property type="term" value="C:cytosol"/>
    <property type="evidence" value="ECO:0007669"/>
    <property type="project" value="TreeGrafter"/>
</dbReference>
<accession>A0AA47IL22</accession>
<dbReference type="Proteomes" id="UP001209889">
    <property type="component" value="Unassembled WGS sequence"/>
</dbReference>
<dbReference type="InterPro" id="IPR029062">
    <property type="entry name" value="Class_I_gatase-like"/>
</dbReference>
<organism evidence="4 5">
    <name type="scientific">Streptococcus macedonicus</name>
    <name type="common">Streptococcus gallolyticus macedonicus</name>
    <dbReference type="NCBI Taxonomy" id="59310"/>
    <lineage>
        <taxon>Bacteria</taxon>
        <taxon>Bacillati</taxon>
        <taxon>Bacillota</taxon>
        <taxon>Bacilli</taxon>
        <taxon>Lactobacillales</taxon>
        <taxon>Streptococcaceae</taxon>
        <taxon>Streptococcus</taxon>
    </lineage>
</organism>
<evidence type="ECO:0000313" key="3">
    <source>
        <dbReference type="EMBL" id="MCW8678413.1"/>
    </source>
</evidence>
<dbReference type="PRINTS" id="PR00096">
    <property type="entry name" value="GATASE"/>
</dbReference>
<dbReference type="InterPro" id="IPR006221">
    <property type="entry name" value="TrpG/PapA_dom"/>
</dbReference>
<evidence type="ECO:0000313" key="6">
    <source>
        <dbReference type="Proteomes" id="UP001209889"/>
    </source>
</evidence>
<dbReference type="PANTHER" id="PTHR43418">
    <property type="entry name" value="MULTIFUNCTIONAL TRYPTOPHAN BIOSYNTHESIS PROTEIN-RELATED"/>
    <property type="match status" value="1"/>
</dbReference>
<sequence length="195" mass="22012">MKVLLIDAYDSFVYMINNYYKKLGCVTKVIRVNEQPLKVYETFKPDLVVLGPGPGTPKSKGYIRILEKLPDNQPIFGICLGHQAIGEFFGFKLSRLSEPCHGKYSTIVNDGLGVFENISSEISVVRYHSLIIKEPDDASEKLIISAKLKAEGIIMGVRHRFRPIEGVQFHPESIGTEKGLDIIKNSLRLARRKYE</sequence>
<dbReference type="PROSITE" id="PS51273">
    <property type="entry name" value="GATASE_TYPE_1"/>
    <property type="match status" value="1"/>
</dbReference>
<reference evidence="4" key="1">
    <citation type="submission" date="2022-11" db="EMBL/GenBank/DDBJ databases">
        <title>Streptococcus macedonicus and Acinetobacter baumannii: co-inhabitants of the cheese production environment.</title>
        <authorList>
            <person name="Johnson J."/>
        </authorList>
    </citation>
    <scope>NUCLEOTIDE SEQUENCE</scope>
    <source>
        <strain evidence="4">E37</strain>
    </source>
</reference>
<dbReference type="CDD" id="cd01743">
    <property type="entry name" value="GATase1_Anthranilate_Synthase"/>
    <property type="match status" value="1"/>
</dbReference>
<keyword evidence="6" id="KW-1185">Reference proteome</keyword>
<keyword evidence="1" id="KW-0315">Glutamine amidotransferase</keyword>
<dbReference type="Pfam" id="PF00117">
    <property type="entry name" value="GATase"/>
    <property type="match status" value="1"/>
</dbReference>